<dbReference type="AlphaFoldDB" id="A0A433MC62"/>
<accession>A0A433MC62</accession>
<dbReference type="OrthoDB" id="8778870at2"/>
<name>A0A433MC62_9BURK</name>
<gene>
    <name evidence="1" type="ORF">EJP67_00075</name>
</gene>
<evidence type="ECO:0000313" key="2">
    <source>
        <dbReference type="Proteomes" id="UP000281118"/>
    </source>
</evidence>
<organism evidence="1 2">
    <name type="scientific">Variovorax guangxiensis</name>
    <dbReference type="NCBI Taxonomy" id="1775474"/>
    <lineage>
        <taxon>Bacteria</taxon>
        <taxon>Pseudomonadati</taxon>
        <taxon>Pseudomonadota</taxon>
        <taxon>Betaproteobacteria</taxon>
        <taxon>Burkholderiales</taxon>
        <taxon>Comamonadaceae</taxon>
        <taxon>Variovorax</taxon>
    </lineage>
</organism>
<comment type="caution">
    <text evidence="1">The sequence shown here is derived from an EMBL/GenBank/DDBJ whole genome shotgun (WGS) entry which is preliminary data.</text>
</comment>
<protein>
    <submittedName>
        <fullName evidence="1">Uncharacterized protein</fullName>
    </submittedName>
</protein>
<dbReference type="Proteomes" id="UP000281118">
    <property type="component" value="Unassembled WGS sequence"/>
</dbReference>
<sequence length="227" mass="25046">MGIEYRHFLVVDDANWRPSADTAARVAKLLAEWSIGTELVEAVDLSRRENVSFEEAGALAASGPGVALRYRGVKAAPVAALAGPSNYASVRPSDRYTTETVLILGNDYRIQHSSDSIFFDLVSPPLAVNGQQLAPDEAEPYRYIYSESFSSDYVLKPPVVRAQVEGFARKNIDWTECLGFWRGGLVIDFGKDLPGFVESVHRLPARAFVEALQDVFRGPVVEIGEFY</sequence>
<evidence type="ECO:0000313" key="1">
    <source>
        <dbReference type="EMBL" id="RUR65448.1"/>
    </source>
</evidence>
<reference evidence="1 2" key="1">
    <citation type="submission" date="2018-12" db="EMBL/GenBank/DDBJ databases">
        <title>The genome sequences of Variovorax guangxiensis DSM 27352.</title>
        <authorList>
            <person name="Gao J."/>
            <person name="Sun J."/>
        </authorList>
    </citation>
    <scope>NUCLEOTIDE SEQUENCE [LARGE SCALE GENOMIC DNA]</scope>
    <source>
        <strain evidence="1 2">DSM 27352</strain>
    </source>
</reference>
<proteinExistence type="predicted"/>
<dbReference type="RefSeq" id="WP_126018151.1">
    <property type="nucleotide sequence ID" value="NZ_RXFT01000001.1"/>
</dbReference>
<dbReference type="EMBL" id="RXFT01000001">
    <property type="protein sequence ID" value="RUR65448.1"/>
    <property type="molecule type" value="Genomic_DNA"/>
</dbReference>